<feature type="domain" description="Protein kinase" evidence="9">
    <location>
        <begin position="223"/>
        <end position="516"/>
    </location>
</feature>
<dbReference type="EMBL" id="GG745332">
    <property type="protein sequence ID" value="KNE57973.1"/>
    <property type="molecule type" value="Genomic_DNA"/>
</dbReference>
<comment type="similarity">
    <text evidence="1">Belongs to the protein kinase superfamily. AGC Ser/Thr protein kinase family.</text>
</comment>
<evidence type="ECO:0000256" key="1">
    <source>
        <dbReference type="ARBA" id="ARBA00009903"/>
    </source>
</evidence>
<feature type="region of interest" description="Disordered" evidence="8">
    <location>
        <begin position="1"/>
        <end position="57"/>
    </location>
</feature>
<dbReference type="InterPro" id="IPR000719">
    <property type="entry name" value="Prot_kinase_dom"/>
</dbReference>
<keyword evidence="7" id="KW-0067">ATP-binding</keyword>
<evidence type="ECO:0000256" key="5">
    <source>
        <dbReference type="ARBA" id="ARBA00022741"/>
    </source>
</evidence>
<evidence type="ECO:0000313" key="10">
    <source>
        <dbReference type="EMBL" id="KNE57973.1"/>
    </source>
</evidence>
<evidence type="ECO:0000256" key="2">
    <source>
        <dbReference type="ARBA" id="ARBA00012513"/>
    </source>
</evidence>
<evidence type="ECO:0000256" key="8">
    <source>
        <dbReference type="SAM" id="MobiDB-lite"/>
    </source>
</evidence>
<feature type="region of interest" description="Disordered" evidence="8">
    <location>
        <begin position="597"/>
        <end position="629"/>
    </location>
</feature>
<keyword evidence="6 10" id="KW-0418">Kinase</keyword>
<dbReference type="VEuPathDB" id="FungiDB:AMAG_04804"/>
<proteinExistence type="inferred from homology"/>
<dbReference type="GO" id="GO:0005524">
    <property type="term" value="F:ATP binding"/>
    <property type="evidence" value="ECO:0007669"/>
    <property type="project" value="UniProtKB-KW"/>
</dbReference>
<feature type="compositionally biased region" description="Low complexity" evidence="8">
    <location>
        <begin position="692"/>
        <end position="708"/>
    </location>
</feature>
<evidence type="ECO:0000256" key="4">
    <source>
        <dbReference type="ARBA" id="ARBA00022679"/>
    </source>
</evidence>
<dbReference type="AlphaFoldDB" id="A0A0L0S615"/>
<protein>
    <recommendedName>
        <fullName evidence="2">non-specific serine/threonine protein kinase</fullName>
        <ecNumber evidence="2">2.7.11.1</ecNumber>
    </recommendedName>
</protein>
<name>A0A0L0S615_ALLM3</name>
<dbReference type="PANTHER" id="PTHR45637">
    <property type="entry name" value="FLIPPASE KINASE 1-RELATED"/>
    <property type="match status" value="1"/>
</dbReference>
<dbReference type="Gene3D" id="1.10.510.10">
    <property type="entry name" value="Transferase(Phosphotransferase) domain 1"/>
    <property type="match status" value="1"/>
</dbReference>
<organism evidence="10 11">
    <name type="scientific">Allomyces macrogynus (strain ATCC 38327)</name>
    <name type="common">Allomyces javanicus var. macrogynus</name>
    <dbReference type="NCBI Taxonomy" id="578462"/>
    <lineage>
        <taxon>Eukaryota</taxon>
        <taxon>Fungi</taxon>
        <taxon>Fungi incertae sedis</taxon>
        <taxon>Blastocladiomycota</taxon>
        <taxon>Blastocladiomycetes</taxon>
        <taxon>Blastocladiales</taxon>
        <taxon>Blastocladiaceae</taxon>
        <taxon>Allomyces</taxon>
    </lineage>
</organism>
<dbReference type="CDD" id="cd05574">
    <property type="entry name" value="STKc_phototropin_like"/>
    <property type="match status" value="1"/>
</dbReference>
<feature type="compositionally biased region" description="Low complexity" evidence="8">
    <location>
        <begin position="1"/>
        <end position="15"/>
    </location>
</feature>
<accession>A0A0L0S615</accession>
<gene>
    <name evidence="10" type="ORF">AMAG_04804</name>
</gene>
<keyword evidence="5" id="KW-0547">Nucleotide-binding</keyword>
<feature type="region of interest" description="Disordered" evidence="8">
    <location>
        <begin position="648"/>
        <end position="716"/>
    </location>
</feature>
<dbReference type="eggNOG" id="KOG0610">
    <property type="taxonomic scope" value="Eukaryota"/>
</dbReference>
<dbReference type="PROSITE" id="PS50011">
    <property type="entry name" value="PROTEIN_KINASE_DOM"/>
    <property type="match status" value="1"/>
</dbReference>
<evidence type="ECO:0000313" key="11">
    <source>
        <dbReference type="Proteomes" id="UP000054350"/>
    </source>
</evidence>
<dbReference type="InterPro" id="IPR011009">
    <property type="entry name" value="Kinase-like_dom_sf"/>
</dbReference>
<dbReference type="InterPro" id="IPR008271">
    <property type="entry name" value="Ser/Thr_kinase_AS"/>
</dbReference>
<dbReference type="GO" id="GO:0004674">
    <property type="term" value="F:protein serine/threonine kinase activity"/>
    <property type="evidence" value="ECO:0007669"/>
    <property type="project" value="UniProtKB-KW"/>
</dbReference>
<evidence type="ECO:0000256" key="3">
    <source>
        <dbReference type="ARBA" id="ARBA00022527"/>
    </source>
</evidence>
<feature type="compositionally biased region" description="Low complexity" evidence="8">
    <location>
        <begin position="33"/>
        <end position="49"/>
    </location>
</feature>
<dbReference type="STRING" id="578462.A0A0L0S615"/>
<evidence type="ECO:0000256" key="6">
    <source>
        <dbReference type="ARBA" id="ARBA00022777"/>
    </source>
</evidence>
<feature type="region of interest" description="Disordered" evidence="8">
    <location>
        <begin position="759"/>
        <end position="792"/>
    </location>
</feature>
<reference evidence="11" key="2">
    <citation type="submission" date="2009-11" db="EMBL/GenBank/DDBJ databases">
        <title>The Genome Sequence of Allomyces macrogynus strain ATCC 38327.</title>
        <authorList>
            <consortium name="The Broad Institute Genome Sequencing Platform"/>
            <person name="Russ C."/>
            <person name="Cuomo C."/>
            <person name="Shea T."/>
            <person name="Young S.K."/>
            <person name="Zeng Q."/>
            <person name="Koehrsen M."/>
            <person name="Haas B."/>
            <person name="Borodovsky M."/>
            <person name="Guigo R."/>
            <person name="Alvarado L."/>
            <person name="Berlin A."/>
            <person name="Borenstein D."/>
            <person name="Chen Z."/>
            <person name="Engels R."/>
            <person name="Freedman E."/>
            <person name="Gellesch M."/>
            <person name="Goldberg J."/>
            <person name="Griggs A."/>
            <person name="Gujja S."/>
            <person name="Heiman D."/>
            <person name="Hepburn T."/>
            <person name="Howarth C."/>
            <person name="Jen D."/>
            <person name="Larson L."/>
            <person name="Lewis B."/>
            <person name="Mehta T."/>
            <person name="Park D."/>
            <person name="Pearson M."/>
            <person name="Roberts A."/>
            <person name="Saif S."/>
            <person name="Shenoy N."/>
            <person name="Sisk P."/>
            <person name="Stolte C."/>
            <person name="Sykes S."/>
            <person name="Walk T."/>
            <person name="White J."/>
            <person name="Yandava C."/>
            <person name="Burger G."/>
            <person name="Gray M.W."/>
            <person name="Holland P.W.H."/>
            <person name="King N."/>
            <person name="Lang F.B.F."/>
            <person name="Roger A.J."/>
            <person name="Ruiz-Trillo I."/>
            <person name="Lander E."/>
            <person name="Nusbaum C."/>
        </authorList>
    </citation>
    <scope>NUCLEOTIDE SEQUENCE [LARGE SCALE GENOMIC DNA]</scope>
    <source>
        <strain evidence="11">ATCC 38327</strain>
    </source>
</reference>
<dbReference type="PROSITE" id="PS00108">
    <property type="entry name" value="PROTEIN_KINASE_ST"/>
    <property type="match status" value="1"/>
</dbReference>
<keyword evidence="11" id="KW-1185">Reference proteome</keyword>
<reference evidence="10 11" key="1">
    <citation type="submission" date="2009-11" db="EMBL/GenBank/DDBJ databases">
        <title>Annotation of Allomyces macrogynus ATCC 38327.</title>
        <authorList>
            <consortium name="The Broad Institute Genome Sequencing Platform"/>
            <person name="Russ C."/>
            <person name="Cuomo C."/>
            <person name="Burger G."/>
            <person name="Gray M.W."/>
            <person name="Holland P.W.H."/>
            <person name="King N."/>
            <person name="Lang F.B.F."/>
            <person name="Roger A.J."/>
            <person name="Ruiz-Trillo I."/>
            <person name="Young S.K."/>
            <person name="Zeng Q."/>
            <person name="Gargeya S."/>
            <person name="Fitzgerald M."/>
            <person name="Haas B."/>
            <person name="Abouelleil A."/>
            <person name="Alvarado L."/>
            <person name="Arachchi H.M."/>
            <person name="Berlin A."/>
            <person name="Chapman S.B."/>
            <person name="Gearin G."/>
            <person name="Goldberg J."/>
            <person name="Griggs A."/>
            <person name="Gujja S."/>
            <person name="Hansen M."/>
            <person name="Heiman D."/>
            <person name="Howarth C."/>
            <person name="Larimer J."/>
            <person name="Lui A."/>
            <person name="MacDonald P.J.P."/>
            <person name="McCowen C."/>
            <person name="Montmayeur A."/>
            <person name="Murphy C."/>
            <person name="Neiman D."/>
            <person name="Pearson M."/>
            <person name="Priest M."/>
            <person name="Roberts A."/>
            <person name="Saif S."/>
            <person name="Shea T."/>
            <person name="Sisk P."/>
            <person name="Stolte C."/>
            <person name="Sykes S."/>
            <person name="Wortman J."/>
            <person name="Nusbaum C."/>
            <person name="Birren B."/>
        </authorList>
    </citation>
    <scope>NUCLEOTIDE SEQUENCE [LARGE SCALE GENOMIC DNA]</scope>
    <source>
        <strain evidence="10 11">ATCC 38327</strain>
    </source>
</reference>
<feature type="compositionally biased region" description="Basic and acidic residues" evidence="8">
    <location>
        <begin position="775"/>
        <end position="786"/>
    </location>
</feature>
<evidence type="ECO:0000256" key="7">
    <source>
        <dbReference type="ARBA" id="ARBA00022840"/>
    </source>
</evidence>
<dbReference type="SMART" id="SM00220">
    <property type="entry name" value="S_TKc"/>
    <property type="match status" value="1"/>
</dbReference>
<dbReference type="SUPFAM" id="SSF56112">
    <property type="entry name" value="Protein kinase-like (PK-like)"/>
    <property type="match status" value="1"/>
</dbReference>
<keyword evidence="3" id="KW-0723">Serine/threonine-protein kinase</keyword>
<feature type="compositionally biased region" description="Low complexity" evidence="8">
    <location>
        <begin position="600"/>
        <end position="614"/>
    </location>
</feature>
<keyword evidence="4" id="KW-0808">Transferase</keyword>
<evidence type="ECO:0000259" key="9">
    <source>
        <dbReference type="PROSITE" id="PS50011"/>
    </source>
</evidence>
<dbReference type="OrthoDB" id="432483at2759"/>
<dbReference type="Pfam" id="PF00069">
    <property type="entry name" value="Pkinase"/>
    <property type="match status" value="1"/>
</dbReference>
<dbReference type="FunFam" id="3.30.200.20:FF:000042">
    <property type="entry name" value="Aurora kinase A"/>
    <property type="match status" value="1"/>
</dbReference>
<feature type="compositionally biased region" description="Gly residues" evidence="8">
    <location>
        <begin position="615"/>
        <end position="628"/>
    </location>
</feature>
<dbReference type="EC" id="2.7.11.1" evidence="2"/>
<dbReference type="OMA" id="DVISARY"/>
<sequence length="798" mass="84599">MDRGTTPPTAPASARTPDRPRSSSAMQLVQMGAPNSLPPAASSQSLPRLTTPPVGHGRASLTTAISPVAIIPPAMAARTPARVVASASAPHLTHSPPAPSAAHLAAVAPHLARNPLLSSLAARGAWSGSAGDAGAPLLAQPAVPAGPQLGARPAETLVDSVPDLDVAPIRSTTSLVPRSQSAPKLATAAPGSGPPDYFLTMRASFAASTVRRIEPSAVAPEHFIKIKLLGKGDVGKVYLVRRKGTNKLYAAKVLSKAEMLKRNKIHRVLTEQEILTACNHPFLVTLYHTFQTSKNVYFVLEYCLGGEFYRALQKRPGRVLREHEARFYVAEVTLALEYLHLNSICYRDLKPENILMHASGHIKLTDFDLSKRAPRRPSFSTGFDGLNPNGNEWAWANGQPDTDAYARDFRTNSFVVGTEEYLAPEVIRGEGHGVAVDWWTLGIFCYELLYGRTPFRSKNRNLTFANILRTDLSFPIAHNPISTTVRHFIRRLLAKSESKRLGAKQGAHEIKTHPWFKSLAWPLLRNMTPPMIPSRDKWDAIAAALPADDALDAELATEDADEIVPGGVTRRGAAGYEIRSEDSHRVSNFVQETFDPREIGLPAPTSSASAPTLAGTGGGGRSSGGSGSGACAKLASLFDKWCGPAVAGHDPVPDTPPPPTPLSSSPPNRTSAHLPRPPRAPASREGLRVVASTSSGGNGRASSGSGHRVSGGAGRASAAKDAASAVPADPFAAFQSVTLLHGDDPLDEVIVGPDAVVPPESTSETVVEAVSPTHEVGKDGRERESVEVPSGVALEVVK</sequence>
<dbReference type="Proteomes" id="UP000054350">
    <property type="component" value="Unassembled WGS sequence"/>
</dbReference>
<dbReference type="Gene3D" id="3.30.200.20">
    <property type="entry name" value="Phosphorylase Kinase, domain 1"/>
    <property type="match status" value="1"/>
</dbReference>